<evidence type="ECO:0000313" key="2">
    <source>
        <dbReference type="EMBL" id="CQR59076.1"/>
    </source>
</evidence>
<dbReference type="HOGENOM" id="CLU_2509599_0_0_9"/>
<accession>A0A0E4CZZ6</accession>
<dbReference type="InterPro" id="IPR012951">
    <property type="entry name" value="BBE"/>
</dbReference>
<reference evidence="3" key="1">
    <citation type="submission" date="2015-03" db="EMBL/GenBank/DDBJ databases">
        <authorList>
            <person name="Wibberg D."/>
        </authorList>
    </citation>
    <scope>NUCLEOTIDE SEQUENCE [LARGE SCALE GENOMIC DNA]</scope>
</reference>
<sequence length="85" mass="9921">MAQKLKNKSTRLTGRIVIPGKPSYNTARMEFKGDYVNFPDLQIKNWPKAYYGENFGRLKQVKRKYDPHNVFRFAQSIPVSKQVGK</sequence>
<evidence type="ECO:0000313" key="3">
    <source>
        <dbReference type="Proteomes" id="UP000033163"/>
    </source>
</evidence>
<protein>
    <recommendedName>
        <fullName evidence="1">Berberine/berberine-like domain-containing protein</fullName>
    </recommendedName>
</protein>
<evidence type="ECO:0000259" key="1">
    <source>
        <dbReference type="Pfam" id="PF08031"/>
    </source>
</evidence>
<dbReference type="PATRIC" id="fig|1073571.4.peg.7192"/>
<dbReference type="Pfam" id="PF08031">
    <property type="entry name" value="BBE"/>
    <property type="match status" value="1"/>
</dbReference>
<gene>
    <name evidence="2" type="ORF">PRIO_6729</name>
</gene>
<dbReference type="STRING" id="483937.AMQ84_31705"/>
<dbReference type="KEGG" id="pri:PRIO_6729"/>
<name>A0A0E4CZZ6_9BACL</name>
<dbReference type="AlphaFoldDB" id="A0A0E4CZZ6"/>
<feature type="domain" description="Berberine/berberine-like" evidence="1">
    <location>
        <begin position="34"/>
        <end position="78"/>
    </location>
</feature>
<organism evidence="2 3">
    <name type="scientific">Paenibacillus riograndensis SBR5</name>
    <dbReference type="NCBI Taxonomy" id="1073571"/>
    <lineage>
        <taxon>Bacteria</taxon>
        <taxon>Bacillati</taxon>
        <taxon>Bacillota</taxon>
        <taxon>Bacilli</taxon>
        <taxon>Bacillales</taxon>
        <taxon>Paenibacillaceae</taxon>
        <taxon>Paenibacillus</taxon>
        <taxon>Paenibacillus sonchi group</taxon>
    </lineage>
</organism>
<dbReference type="GO" id="GO:0016491">
    <property type="term" value="F:oxidoreductase activity"/>
    <property type="evidence" value="ECO:0007669"/>
    <property type="project" value="InterPro"/>
</dbReference>
<dbReference type="InterPro" id="IPR016169">
    <property type="entry name" value="FAD-bd_PCMH_sub2"/>
</dbReference>
<dbReference type="GO" id="GO:0050660">
    <property type="term" value="F:flavin adenine dinucleotide binding"/>
    <property type="evidence" value="ECO:0007669"/>
    <property type="project" value="InterPro"/>
</dbReference>
<dbReference type="EMBL" id="LN831776">
    <property type="protein sequence ID" value="CQR59076.1"/>
    <property type="molecule type" value="Genomic_DNA"/>
</dbReference>
<proteinExistence type="predicted"/>
<dbReference type="Gene3D" id="3.30.465.10">
    <property type="match status" value="1"/>
</dbReference>
<dbReference type="Proteomes" id="UP000033163">
    <property type="component" value="Chromosome I"/>
</dbReference>